<dbReference type="InterPro" id="IPR040976">
    <property type="entry name" value="Pkinase_fungal"/>
</dbReference>
<protein>
    <recommendedName>
        <fullName evidence="1">Fungal-type protein kinase domain-containing protein</fullName>
    </recommendedName>
</protein>
<proteinExistence type="predicted"/>
<dbReference type="Gene3D" id="1.10.510.10">
    <property type="entry name" value="Transferase(Phosphotransferase) domain 1"/>
    <property type="match status" value="1"/>
</dbReference>
<feature type="domain" description="Fungal-type protein kinase" evidence="1">
    <location>
        <begin position="40"/>
        <end position="161"/>
    </location>
</feature>
<dbReference type="AlphaFoldDB" id="A0AAD7TTL6"/>
<dbReference type="InterPro" id="IPR011009">
    <property type="entry name" value="Kinase-like_dom_sf"/>
</dbReference>
<name>A0AAD7TTL6_9APHY</name>
<evidence type="ECO:0000313" key="2">
    <source>
        <dbReference type="EMBL" id="KAJ8481079.1"/>
    </source>
</evidence>
<reference evidence="2" key="1">
    <citation type="submission" date="2022-11" db="EMBL/GenBank/DDBJ databases">
        <title>Genome Sequence of Cubamyces cubensis.</title>
        <authorList>
            <person name="Buettner E."/>
        </authorList>
    </citation>
    <scope>NUCLEOTIDE SEQUENCE</scope>
    <source>
        <strain evidence="2">MPL-01</strain>
    </source>
</reference>
<dbReference type="Pfam" id="PF17667">
    <property type="entry name" value="Pkinase_fungal"/>
    <property type="match status" value="1"/>
</dbReference>
<keyword evidence="3" id="KW-1185">Reference proteome</keyword>
<gene>
    <name evidence="2" type="ORF">ONZ51_g6234</name>
</gene>
<accession>A0AAD7TTL6</accession>
<evidence type="ECO:0000313" key="3">
    <source>
        <dbReference type="Proteomes" id="UP001215151"/>
    </source>
</evidence>
<organism evidence="2 3">
    <name type="scientific">Trametes cubensis</name>
    <dbReference type="NCBI Taxonomy" id="1111947"/>
    <lineage>
        <taxon>Eukaryota</taxon>
        <taxon>Fungi</taxon>
        <taxon>Dikarya</taxon>
        <taxon>Basidiomycota</taxon>
        <taxon>Agaricomycotina</taxon>
        <taxon>Agaricomycetes</taxon>
        <taxon>Polyporales</taxon>
        <taxon>Polyporaceae</taxon>
        <taxon>Trametes</taxon>
    </lineage>
</organism>
<evidence type="ECO:0000259" key="1">
    <source>
        <dbReference type="Pfam" id="PF17667"/>
    </source>
</evidence>
<dbReference type="SUPFAM" id="SSF56112">
    <property type="entry name" value="Protein kinase-like (PK-like)"/>
    <property type="match status" value="1"/>
</dbReference>
<dbReference type="Proteomes" id="UP001215151">
    <property type="component" value="Unassembled WGS sequence"/>
</dbReference>
<sequence>MSPGKLPHSTPFGPALGKKAGGNYDEVLEIARSYVPETVDFGFGLLSASSVNELLMAVYDALEVHRTLARKHGVVHRDLSIFNIMMFPTLECHTDRRNYLQDFPRPIDESLIRKARTQENRGARCLIIDYDNSAKLKAGKASAIHQTTLQCRIGTPSYIARAVCAGAVNSDEAAMFWEEQMPLLEGNARDIYIKVYGEERYNKYNDIPADTIHGGVPPSHIRPSELRAKAKTMPFYHRWEYDAESISWTMYSALLRVTPAGFTEQPKDISAVDLTDIWDILQKHVIPDRPRKVDTRLALLLNGGEIVLTALPPCMAPVGELLLRTIKHVLPSYPLMAEPPPHDDHLHEAMKRLILQYLVDNRDTPIPLIPHQLRPVYFPEARAVKQRF</sequence>
<comment type="caution">
    <text evidence="2">The sequence shown here is derived from an EMBL/GenBank/DDBJ whole genome shotgun (WGS) entry which is preliminary data.</text>
</comment>
<dbReference type="EMBL" id="JAPEVG010000146">
    <property type="protein sequence ID" value="KAJ8481079.1"/>
    <property type="molecule type" value="Genomic_DNA"/>
</dbReference>